<dbReference type="Proteomes" id="UP001526166">
    <property type="component" value="Unassembled WGS sequence"/>
</dbReference>
<gene>
    <name evidence="1" type="ORF">OE699_02970</name>
</gene>
<evidence type="ECO:0000313" key="2">
    <source>
        <dbReference type="Proteomes" id="UP001526166"/>
    </source>
</evidence>
<protein>
    <submittedName>
        <fullName evidence="1">Uncharacterized protein</fullName>
    </submittedName>
</protein>
<proteinExistence type="predicted"/>
<evidence type="ECO:0000313" key="1">
    <source>
        <dbReference type="EMBL" id="MCV2877803.1"/>
    </source>
</evidence>
<organism evidence="1 2">
    <name type="scientific">Sedimentimonas flavescens</name>
    <dbReference type="NCBI Taxonomy" id="2851012"/>
    <lineage>
        <taxon>Bacteria</taxon>
        <taxon>Pseudomonadati</taxon>
        <taxon>Pseudomonadota</taxon>
        <taxon>Alphaproteobacteria</taxon>
        <taxon>Rhodobacterales</taxon>
        <taxon>Rhodobacter group</taxon>
        <taxon>Sedimentimonas</taxon>
    </lineage>
</organism>
<name>A0ABT2ZVM8_9RHOB</name>
<keyword evidence="2" id="KW-1185">Reference proteome</keyword>
<dbReference type="EMBL" id="JAOWKW010000002">
    <property type="protein sequence ID" value="MCV2877803.1"/>
    <property type="molecule type" value="Genomic_DNA"/>
</dbReference>
<accession>A0ABT2ZVM8</accession>
<comment type="caution">
    <text evidence="1">The sequence shown here is derived from an EMBL/GenBank/DDBJ whole genome shotgun (WGS) entry which is preliminary data.</text>
</comment>
<sequence>MANHCCIVNSDNLVKLGRHRGVFGQSSGVKVTTPSLGTLGKIREIAVSKRFGQAILGHVTQPVPRAESHIVSNFMFIFQFATNISLNTRLCALMISAAQAN</sequence>
<dbReference type="RefSeq" id="WP_263847065.1">
    <property type="nucleotide sequence ID" value="NZ_JAOWKW010000002.1"/>
</dbReference>
<reference evidence="1 2" key="1">
    <citation type="submission" date="2022-10" db="EMBL/GenBank/DDBJ databases">
        <title>Sinirhodobacter sp. nov., isolated from ocean surface sediments.</title>
        <authorList>
            <person name="He W."/>
            <person name="Wang L."/>
            <person name="Zhang D.-F."/>
        </authorList>
    </citation>
    <scope>NUCLEOTIDE SEQUENCE [LARGE SCALE GENOMIC DNA]</scope>
    <source>
        <strain evidence="1 2">WL0115</strain>
    </source>
</reference>